<dbReference type="EMBL" id="LR798191">
    <property type="protein sequence ID" value="CAB5079598.1"/>
    <property type="molecule type" value="Genomic_DNA"/>
</dbReference>
<organism evidence="1">
    <name type="scientific">uncultured Caudovirales phage</name>
    <dbReference type="NCBI Taxonomy" id="2100421"/>
    <lineage>
        <taxon>Viruses</taxon>
        <taxon>Duplodnaviria</taxon>
        <taxon>Heunggongvirae</taxon>
        <taxon>Uroviricota</taxon>
        <taxon>Caudoviricetes</taxon>
        <taxon>Peduoviridae</taxon>
        <taxon>Maltschvirus</taxon>
        <taxon>Maltschvirus maltsch</taxon>
    </lineage>
</organism>
<evidence type="ECO:0008006" key="2">
    <source>
        <dbReference type="Google" id="ProtNLM"/>
    </source>
</evidence>
<reference evidence="1" key="1">
    <citation type="submission" date="2020-05" db="EMBL/GenBank/DDBJ databases">
        <authorList>
            <person name="Chiriac C."/>
            <person name="Salcher M."/>
            <person name="Ghai R."/>
            <person name="Kavagutti S V."/>
        </authorList>
    </citation>
    <scope>NUCLEOTIDE SEQUENCE</scope>
</reference>
<gene>
    <name evidence="1" type="ORF">UFOVP143_46</name>
</gene>
<sequence>MGGEGQLHLIMAKKPAKKAAPKRGRPSLFKPEFVKQAAKLCALGATDLELADFFQVTVVTLNRWKIAVPEFCSSIKVAKEAADDRVERSLYNRATGYSFASEKIMTVAQGGGVSSVEHVPIVEHVPPDVTAQIFWLKNRRKDDWRDRQQLEHTGKDGGAIETVELTPREIAQRAAFLLAKGAKAK</sequence>
<evidence type="ECO:0000313" key="1">
    <source>
        <dbReference type="EMBL" id="CAB5079598.1"/>
    </source>
</evidence>
<accession>A0A6J7VP11</accession>
<protein>
    <recommendedName>
        <fullName evidence="2">Terminase small subunit</fullName>
    </recommendedName>
</protein>
<proteinExistence type="predicted"/>
<name>A0A6J7VP11_9CAUD</name>